<dbReference type="SUPFAM" id="SSF51735">
    <property type="entry name" value="NAD(P)-binding Rossmann-fold domains"/>
    <property type="match status" value="1"/>
</dbReference>
<dbReference type="EMBL" id="LCKS01000001">
    <property type="protein sequence ID" value="KKU03519.1"/>
    <property type="molecule type" value="Genomic_DNA"/>
</dbReference>
<protein>
    <recommendedName>
        <fullName evidence="2">NAD-dependent epimerase/dehydratase domain-containing protein</fullName>
    </recommendedName>
</protein>
<evidence type="ECO:0000259" key="2">
    <source>
        <dbReference type="Pfam" id="PF01370"/>
    </source>
</evidence>
<dbReference type="Gene3D" id="3.40.50.720">
    <property type="entry name" value="NAD(P)-binding Rossmann-like Domain"/>
    <property type="match status" value="1"/>
</dbReference>
<proteinExistence type="inferred from homology"/>
<accession>A0A0G1M5H4</accession>
<reference evidence="3 4" key="1">
    <citation type="journal article" date="2015" name="Nature">
        <title>rRNA introns, odd ribosomes, and small enigmatic genomes across a large radiation of phyla.</title>
        <authorList>
            <person name="Brown C.T."/>
            <person name="Hug L.A."/>
            <person name="Thomas B.C."/>
            <person name="Sharon I."/>
            <person name="Castelle C.J."/>
            <person name="Singh A."/>
            <person name="Wilkins M.J."/>
            <person name="Williams K.H."/>
            <person name="Banfield J.F."/>
        </authorList>
    </citation>
    <scope>NUCLEOTIDE SEQUENCE [LARGE SCALE GENOMIC DNA]</scope>
</reference>
<evidence type="ECO:0000313" key="4">
    <source>
        <dbReference type="Proteomes" id="UP000034264"/>
    </source>
</evidence>
<comment type="caution">
    <text evidence="3">The sequence shown here is derived from an EMBL/GenBank/DDBJ whole genome shotgun (WGS) entry which is preliminary data.</text>
</comment>
<dbReference type="Pfam" id="PF01370">
    <property type="entry name" value="Epimerase"/>
    <property type="match status" value="1"/>
</dbReference>
<organism evidence="3 4">
    <name type="scientific">Candidatus Amesbacteria bacterium GW2011_GWC2_45_19</name>
    <dbReference type="NCBI Taxonomy" id="1618366"/>
    <lineage>
        <taxon>Bacteria</taxon>
        <taxon>Candidatus Amesiibacteriota</taxon>
    </lineage>
</organism>
<dbReference type="InterPro" id="IPR001509">
    <property type="entry name" value="Epimerase_deHydtase"/>
</dbReference>
<evidence type="ECO:0000256" key="1">
    <source>
        <dbReference type="ARBA" id="ARBA00007637"/>
    </source>
</evidence>
<dbReference type="Proteomes" id="UP000034264">
    <property type="component" value="Unassembled WGS sequence"/>
</dbReference>
<dbReference type="PANTHER" id="PTHR43000">
    <property type="entry name" value="DTDP-D-GLUCOSE 4,6-DEHYDRATASE-RELATED"/>
    <property type="match status" value="1"/>
</dbReference>
<dbReference type="InterPro" id="IPR036291">
    <property type="entry name" value="NAD(P)-bd_dom_sf"/>
</dbReference>
<name>A0A0G1M5H4_9BACT</name>
<evidence type="ECO:0000313" key="3">
    <source>
        <dbReference type="EMBL" id="KKU03519.1"/>
    </source>
</evidence>
<gene>
    <name evidence="3" type="ORF">UX05_C0001G0148</name>
</gene>
<feature type="domain" description="NAD-dependent epimerase/dehydratase" evidence="2">
    <location>
        <begin position="6"/>
        <end position="147"/>
    </location>
</feature>
<comment type="similarity">
    <text evidence="1">Belongs to the NAD(P)-dependent epimerase/dehydratase family.</text>
</comment>
<dbReference type="AlphaFoldDB" id="A0A0G1M5H4"/>
<sequence length="254" mass="29074">MKTLAVIGGSGTLGSDLVQYFSTKFVVISINRGNYRDQIGKLFDVVINANGNSKRFWANQNPVEDFFASSASVIKSIFDFPCDVYIYISSPDIYENHSEPKYTKENVQINPKRLEPYGLHKYLAELIVKKYKEKFLILRLSMFLGKKLKKGPIHDVIKDNPIYVTLNSKLQLISTFAVAEVIEVLLNKSIRNEVFNVGGVGTFSFLDAKKLLKKNIQVRPDAKKQLYEMDTNKLKRLYPALKTSEEYLRQFLLV</sequence>